<feature type="domain" description="Heterokaryon incompatibility" evidence="1">
    <location>
        <begin position="265"/>
        <end position="421"/>
    </location>
</feature>
<dbReference type="EMBL" id="VFLP01000087">
    <property type="protein sequence ID" value="TRX88477.1"/>
    <property type="molecule type" value="Genomic_DNA"/>
</dbReference>
<dbReference type="AlphaFoldDB" id="A0A553HKK8"/>
<dbReference type="InterPro" id="IPR010730">
    <property type="entry name" value="HET"/>
</dbReference>
<comment type="caution">
    <text evidence="2">The sequence shown here is derived from an EMBL/GenBank/DDBJ whole genome shotgun (WGS) entry which is preliminary data.</text>
</comment>
<dbReference type="PANTHER" id="PTHR33112:SF16">
    <property type="entry name" value="HETEROKARYON INCOMPATIBILITY DOMAIN-CONTAINING PROTEIN"/>
    <property type="match status" value="1"/>
</dbReference>
<dbReference type="Proteomes" id="UP000319160">
    <property type="component" value="Unassembled WGS sequence"/>
</dbReference>
<evidence type="ECO:0000313" key="3">
    <source>
        <dbReference type="Proteomes" id="UP000319160"/>
    </source>
</evidence>
<evidence type="ECO:0000259" key="1">
    <source>
        <dbReference type="Pfam" id="PF06985"/>
    </source>
</evidence>
<accession>A0A553HKK8</accession>
<gene>
    <name evidence="2" type="ORF">FHL15_010667</name>
</gene>
<dbReference type="OrthoDB" id="2958217at2759"/>
<organism evidence="2 3">
    <name type="scientific">Xylaria flabelliformis</name>
    <dbReference type="NCBI Taxonomy" id="2512241"/>
    <lineage>
        <taxon>Eukaryota</taxon>
        <taxon>Fungi</taxon>
        <taxon>Dikarya</taxon>
        <taxon>Ascomycota</taxon>
        <taxon>Pezizomycotina</taxon>
        <taxon>Sordariomycetes</taxon>
        <taxon>Xylariomycetidae</taxon>
        <taxon>Xylariales</taxon>
        <taxon>Xylariaceae</taxon>
        <taxon>Xylaria</taxon>
    </lineage>
</organism>
<reference evidence="3" key="1">
    <citation type="submission" date="2019-06" db="EMBL/GenBank/DDBJ databases">
        <title>Draft genome sequence of the griseofulvin-producing fungus Xylaria cubensis strain G536.</title>
        <authorList>
            <person name="Mead M.E."/>
            <person name="Raja H.A."/>
            <person name="Steenwyk J.L."/>
            <person name="Knowles S.L."/>
            <person name="Oberlies N.H."/>
            <person name="Rokas A."/>
        </authorList>
    </citation>
    <scope>NUCLEOTIDE SEQUENCE [LARGE SCALE GENOMIC DNA]</scope>
    <source>
        <strain evidence="3">G536</strain>
    </source>
</reference>
<protein>
    <recommendedName>
        <fullName evidence="1">Heterokaryon incompatibility domain-containing protein</fullName>
    </recommendedName>
</protein>
<evidence type="ECO:0000313" key="2">
    <source>
        <dbReference type="EMBL" id="TRX88477.1"/>
    </source>
</evidence>
<name>A0A553HKK8_9PEZI</name>
<dbReference type="STRING" id="2512241.A0A553HKK8"/>
<proteinExistence type="predicted"/>
<keyword evidence="3" id="KW-1185">Reference proteome</keyword>
<dbReference type="PANTHER" id="PTHR33112">
    <property type="entry name" value="DOMAIN PROTEIN, PUTATIVE-RELATED"/>
    <property type="match status" value="1"/>
</dbReference>
<dbReference type="Pfam" id="PF06985">
    <property type="entry name" value="HET"/>
    <property type="match status" value="1"/>
</dbReference>
<sequence>MTSPSAVSIGQCSNCQGARFDDARSGGQEVRLASGRMGLNFILNRRDRSILDYNWNLDDSLPHLPKLSATAKAGCEFCQFLIDLLRSQDVVYLFKDVLDNSQPSNELSLRLYCSYTWGNLDFILIDRHNYGSANNGLRSFQLRAHLHDAKSKIDGSLTGAYCIINCLAELSPNAHPEDECSAWLGLRTAPVPLSLSNNEPITKLRSTLSDCISQTGRHKTCGKPRNPSYLPTRLIEIGDDPQALRLVRSCDIKNQLPPNTALPQYAALSYCWGEMQDASYTLTSQTEAAKKSGFGLCDLPNVLQDAIAITKTLSLSYIWIDALCILQDMSSDWEQESSQMGDIYESAYITICSLTSSSQLSFLEPERPKANISFQSSINTDIRGSYSLSYLDSDMDNAGRDPYMYSFPKSRWFSRGWTYQELRFSKRLLLLCPSYSAFMCAGLFNVFGGPDIDTPMMPLHSLDHLAKDAHRIYDIWLEFGQRYSGRVLTYPQDALPAISGAAKLFAENLSDDYYAGIWKSDPRGLLWNFPSIPLTPSRDSDQLLTHLSSPNNYVAPSWSWVGHRYISFHVRPAQLSPMIEPQCQLEMSTIIDGQNIFGRVKGGRLIVTGPTYDIGPFMPISLIRLENRDLAVLTKQDGEDVSLFLDWKVEITDSEQETVRGNFKLVLIGTYEIIDDGSVTFVNTGLVSHKAGKGGNYHRVGRFDLSSPNKGIHKLFAAAKTETITII</sequence>